<feature type="transmembrane region" description="Helical" evidence="1">
    <location>
        <begin position="32"/>
        <end position="52"/>
    </location>
</feature>
<evidence type="ECO:0000313" key="3">
    <source>
        <dbReference type="Proteomes" id="UP000698173"/>
    </source>
</evidence>
<reference evidence="2" key="2">
    <citation type="submission" date="2021-09" db="EMBL/GenBank/DDBJ databases">
        <authorList>
            <person name="Gilroy R."/>
        </authorList>
    </citation>
    <scope>NUCLEOTIDE SEQUENCE</scope>
    <source>
        <strain evidence="2">CHK171-7178</strain>
    </source>
</reference>
<organism evidence="2 3">
    <name type="scientific">Sporosarcina psychrophila</name>
    <name type="common">Bacillus psychrophilus</name>
    <dbReference type="NCBI Taxonomy" id="1476"/>
    <lineage>
        <taxon>Bacteria</taxon>
        <taxon>Bacillati</taxon>
        <taxon>Bacillota</taxon>
        <taxon>Bacilli</taxon>
        <taxon>Bacillales</taxon>
        <taxon>Caryophanaceae</taxon>
        <taxon>Sporosarcina</taxon>
    </lineage>
</organism>
<protein>
    <submittedName>
        <fullName evidence="2">Uncharacterized protein</fullName>
    </submittedName>
</protein>
<comment type="caution">
    <text evidence="2">The sequence shown here is derived from an EMBL/GenBank/DDBJ whole genome shotgun (WGS) entry which is preliminary data.</text>
</comment>
<reference evidence="2" key="1">
    <citation type="journal article" date="2021" name="PeerJ">
        <title>Extensive microbial diversity within the chicken gut microbiome revealed by metagenomics and culture.</title>
        <authorList>
            <person name="Gilroy R."/>
            <person name="Ravi A."/>
            <person name="Getino M."/>
            <person name="Pursley I."/>
            <person name="Horton D.L."/>
            <person name="Alikhan N.F."/>
            <person name="Baker D."/>
            <person name="Gharbi K."/>
            <person name="Hall N."/>
            <person name="Watson M."/>
            <person name="Adriaenssens E.M."/>
            <person name="Foster-Nyarko E."/>
            <person name="Jarju S."/>
            <person name="Secka A."/>
            <person name="Antonio M."/>
            <person name="Oren A."/>
            <person name="Chaudhuri R.R."/>
            <person name="La Ragione R."/>
            <person name="Hildebrand F."/>
            <person name="Pallen M.J."/>
        </authorList>
    </citation>
    <scope>NUCLEOTIDE SEQUENCE</scope>
    <source>
        <strain evidence="2">CHK171-7178</strain>
    </source>
</reference>
<evidence type="ECO:0000313" key="2">
    <source>
        <dbReference type="EMBL" id="HJF33233.1"/>
    </source>
</evidence>
<dbReference type="Proteomes" id="UP000698173">
    <property type="component" value="Unassembled WGS sequence"/>
</dbReference>
<keyword evidence="1" id="KW-0812">Transmembrane</keyword>
<dbReference type="AlphaFoldDB" id="A0A921G1F4"/>
<proteinExistence type="predicted"/>
<keyword evidence="1" id="KW-1133">Transmembrane helix</keyword>
<gene>
    <name evidence="2" type="ORF">K8V56_15840</name>
</gene>
<feature type="non-terminal residue" evidence="2">
    <location>
        <position position="1"/>
    </location>
</feature>
<sequence>LNLSAMVLVGIPVIWLTTIIVKSNGGKDSEKIVRAIVFALTMTIIIVFVPSLKSEGKFKLYQNDFYAVSDAIFQAYDDGKVPVGEHFSSWSSNTNDLENPDSVFSSNEIVKKMEKLKRSAGVGAYTLVDKDVIYFSFGAVFQSISGIAISRNGKDLSTDEILESKPYDGVPTYRYITDGVYHFTDGL</sequence>
<dbReference type="EMBL" id="DYWT01000248">
    <property type="protein sequence ID" value="HJF33233.1"/>
    <property type="molecule type" value="Genomic_DNA"/>
</dbReference>
<feature type="transmembrane region" description="Helical" evidence="1">
    <location>
        <begin position="6"/>
        <end position="25"/>
    </location>
</feature>
<keyword evidence="1" id="KW-0472">Membrane</keyword>
<name>A0A921G1F4_SPOPS</name>
<evidence type="ECO:0000256" key="1">
    <source>
        <dbReference type="SAM" id="Phobius"/>
    </source>
</evidence>
<accession>A0A921G1F4</accession>